<comment type="similarity">
    <text evidence="1">Belongs to the ThrE exporter (TC 2.A.79) family.</text>
</comment>
<reference evidence="4 5" key="1">
    <citation type="submission" date="2020-06" db="EMBL/GenBank/DDBJ databases">
        <title>Characterization of fructooligosaccharide metabolism and fructooligosaccharide-degrading enzymes in human commensal butyrate producers.</title>
        <authorList>
            <person name="Tanno H."/>
            <person name="Fujii T."/>
            <person name="Hirano K."/>
            <person name="Maeno S."/>
            <person name="Tonozuka T."/>
            <person name="Sakamoto M."/>
            <person name="Ohkuma M."/>
            <person name="Tochio T."/>
            <person name="Endo A."/>
        </authorList>
    </citation>
    <scope>NUCLEOTIDE SEQUENCE [LARGE SCALE GENOMIC DNA]</scope>
    <source>
        <strain evidence="4 5">JCM 31056</strain>
    </source>
</reference>
<protein>
    <recommendedName>
        <fullName evidence="3">Threonine/serine exporter-like N-terminal domain-containing protein</fullName>
    </recommendedName>
</protein>
<keyword evidence="2" id="KW-1133">Transmembrane helix</keyword>
<organism evidence="4 5">
    <name type="scientific">Butyricicoccus faecihominis</name>
    <dbReference type="NCBI Taxonomy" id="1712515"/>
    <lineage>
        <taxon>Bacteria</taxon>
        <taxon>Bacillati</taxon>
        <taxon>Bacillota</taxon>
        <taxon>Clostridia</taxon>
        <taxon>Eubacteriales</taxon>
        <taxon>Butyricicoccaceae</taxon>
        <taxon>Butyricicoccus</taxon>
    </lineage>
</organism>
<accession>A0ABQ1DYU8</accession>
<keyword evidence="5" id="KW-1185">Reference proteome</keyword>
<proteinExistence type="inferred from homology"/>
<evidence type="ECO:0000259" key="3">
    <source>
        <dbReference type="Pfam" id="PF06738"/>
    </source>
</evidence>
<evidence type="ECO:0000313" key="4">
    <source>
        <dbReference type="EMBL" id="GFO87898.1"/>
    </source>
</evidence>
<dbReference type="EMBL" id="BLYJ01000010">
    <property type="protein sequence ID" value="GFO87898.1"/>
    <property type="molecule type" value="Genomic_DNA"/>
</dbReference>
<sequence length="106" mass="11183">MLGLAAALACCALTFLLGGAWVEMILAFFGAGIGNAVRCKRSKHYLTLVLCTTVSVAAACPVYAGCLKIAEMTCGIAMVKSDMRSGLERHHSCAAARIHPRPHYDG</sequence>
<dbReference type="InterPro" id="IPR010619">
    <property type="entry name" value="ThrE-like_N"/>
</dbReference>
<evidence type="ECO:0000256" key="2">
    <source>
        <dbReference type="SAM" id="Phobius"/>
    </source>
</evidence>
<feature type="transmembrane region" description="Helical" evidence="2">
    <location>
        <begin position="46"/>
        <end position="70"/>
    </location>
</feature>
<keyword evidence="2" id="KW-0812">Transmembrane</keyword>
<evidence type="ECO:0000256" key="1">
    <source>
        <dbReference type="ARBA" id="ARBA00034125"/>
    </source>
</evidence>
<evidence type="ECO:0000313" key="5">
    <source>
        <dbReference type="Proteomes" id="UP000620147"/>
    </source>
</evidence>
<comment type="caution">
    <text evidence="4">The sequence shown here is derived from an EMBL/GenBank/DDBJ whole genome shotgun (WGS) entry which is preliminary data.</text>
</comment>
<dbReference type="Proteomes" id="UP000620147">
    <property type="component" value="Unassembled WGS sequence"/>
</dbReference>
<name>A0ABQ1DYU8_9FIRM</name>
<gene>
    <name evidence="4" type="ORF">BUFA31_10620</name>
</gene>
<feature type="domain" description="Threonine/serine exporter-like N-terminal" evidence="3">
    <location>
        <begin position="3"/>
        <end position="69"/>
    </location>
</feature>
<dbReference type="Pfam" id="PF06738">
    <property type="entry name" value="ThrE"/>
    <property type="match status" value="1"/>
</dbReference>
<keyword evidence="2" id="KW-0472">Membrane</keyword>